<evidence type="ECO:0000256" key="7">
    <source>
        <dbReference type="PROSITE-ProRule" id="PRU01091"/>
    </source>
</evidence>
<dbReference type="SMART" id="SM00448">
    <property type="entry name" value="REC"/>
    <property type="match status" value="1"/>
</dbReference>
<dbReference type="GO" id="GO:0000976">
    <property type="term" value="F:transcription cis-regulatory region binding"/>
    <property type="evidence" value="ECO:0007669"/>
    <property type="project" value="TreeGrafter"/>
</dbReference>
<feature type="domain" description="Response regulatory" evidence="8">
    <location>
        <begin position="4"/>
        <end position="117"/>
    </location>
</feature>
<dbReference type="SUPFAM" id="SSF52172">
    <property type="entry name" value="CheY-like"/>
    <property type="match status" value="1"/>
</dbReference>
<keyword evidence="1" id="KW-0597">Phosphoprotein</keyword>
<feature type="DNA-binding region" description="OmpR/PhoB-type" evidence="7">
    <location>
        <begin position="132"/>
        <end position="232"/>
    </location>
</feature>
<dbReference type="InterPro" id="IPR036388">
    <property type="entry name" value="WH-like_DNA-bd_sf"/>
</dbReference>
<keyword evidence="4 7" id="KW-0238">DNA-binding</keyword>
<dbReference type="Gene3D" id="1.10.10.10">
    <property type="entry name" value="Winged helix-like DNA-binding domain superfamily/Winged helix DNA-binding domain"/>
    <property type="match status" value="1"/>
</dbReference>
<keyword evidence="3" id="KW-0805">Transcription regulation</keyword>
<evidence type="ECO:0000313" key="11">
    <source>
        <dbReference type="Proteomes" id="UP000219467"/>
    </source>
</evidence>
<evidence type="ECO:0000256" key="5">
    <source>
        <dbReference type="ARBA" id="ARBA00023163"/>
    </source>
</evidence>
<feature type="domain" description="OmpR/PhoB-type" evidence="9">
    <location>
        <begin position="132"/>
        <end position="232"/>
    </location>
</feature>
<dbReference type="RefSeq" id="WP_097029098.1">
    <property type="nucleotide sequence ID" value="NZ_OAOQ01000002.1"/>
</dbReference>
<keyword evidence="2" id="KW-0902">Two-component regulatory system</keyword>
<evidence type="ECO:0000256" key="3">
    <source>
        <dbReference type="ARBA" id="ARBA00023015"/>
    </source>
</evidence>
<dbReference type="GO" id="GO:0005829">
    <property type="term" value="C:cytosol"/>
    <property type="evidence" value="ECO:0007669"/>
    <property type="project" value="TreeGrafter"/>
</dbReference>
<dbReference type="GO" id="GO:0032993">
    <property type="term" value="C:protein-DNA complex"/>
    <property type="evidence" value="ECO:0007669"/>
    <property type="project" value="TreeGrafter"/>
</dbReference>
<sequence>MTPCILVLDDEASVLKLVQETLEERGCRVIPARTLPQFRKIDAEEAVDLYVIATTLANGNGLSLVRELRQASDRGIILLSDRRNEGDGLHGLEIGADDALVKPLRQRELVARVTAVLRRTGKAAAAAPVRPRIDHEFEGYAVSLVARQVWNADGQEIALTTSEFELLAALIAHRGQVLSRDQIMNAIKGRQWESYDRVVDGIISRLRRKIPPKKGRPPFIRTVHGVGYTFTG</sequence>
<keyword evidence="5" id="KW-0804">Transcription</keyword>
<dbReference type="PANTHER" id="PTHR48111">
    <property type="entry name" value="REGULATOR OF RPOS"/>
    <property type="match status" value="1"/>
</dbReference>
<evidence type="ECO:0000313" key="10">
    <source>
        <dbReference type="EMBL" id="SNX68295.1"/>
    </source>
</evidence>
<dbReference type="InterPro" id="IPR001867">
    <property type="entry name" value="OmpR/PhoB-type_DNA-bd"/>
</dbReference>
<dbReference type="OrthoDB" id="9802426at2"/>
<protein>
    <submittedName>
        <fullName evidence="10">Winged helix family two component transcriptional regulator</fullName>
    </submittedName>
</protein>
<evidence type="ECO:0000256" key="2">
    <source>
        <dbReference type="ARBA" id="ARBA00023012"/>
    </source>
</evidence>
<dbReference type="GO" id="GO:0000156">
    <property type="term" value="F:phosphorelay response regulator activity"/>
    <property type="evidence" value="ECO:0007669"/>
    <property type="project" value="TreeGrafter"/>
</dbReference>
<proteinExistence type="predicted"/>
<dbReference type="Proteomes" id="UP000219467">
    <property type="component" value="Unassembled WGS sequence"/>
</dbReference>
<dbReference type="EMBL" id="OAOQ01000002">
    <property type="protein sequence ID" value="SNX68295.1"/>
    <property type="molecule type" value="Genomic_DNA"/>
</dbReference>
<dbReference type="InterPro" id="IPR001789">
    <property type="entry name" value="Sig_transdc_resp-reg_receiver"/>
</dbReference>
<dbReference type="Gene3D" id="3.40.50.2300">
    <property type="match status" value="1"/>
</dbReference>
<dbReference type="SUPFAM" id="SSF46894">
    <property type="entry name" value="C-terminal effector domain of the bipartite response regulators"/>
    <property type="match status" value="1"/>
</dbReference>
<comment type="caution">
    <text evidence="6">Lacks conserved residue(s) required for the propagation of feature annotation.</text>
</comment>
<dbReference type="SMART" id="SM00862">
    <property type="entry name" value="Trans_reg_C"/>
    <property type="match status" value="1"/>
</dbReference>
<organism evidence="10 11">
    <name type="scientific">Cereibacter ovatus</name>
    <dbReference type="NCBI Taxonomy" id="439529"/>
    <lineage>
        <taxon>Bacteria</taxon>
        <taxon>Pseudomonadati</taxon>
        <taxon>Pseudomonadota</taxon>
        <taxon>Alphaproteobacteria</taxon>
        <taxon>Rhodobacterales</taxon>
        <taxon>Paracoccaceae</taxon>
        <taxon>Cereibacter</taxon>
    </lineage>
</organism>
<dbReference type="InterPro" id="IPR011006">
    <property type="entry name" value="CheY-like_superfamily"/>
</dbReference>
<evidence type="ECO:0000256" key="6">
    <source>
        <dbReference type="PROSITE-ProRule" id="PRU00169"/>
    </source>
</evidence>
<keyword evidence="11" id="KW-1185">Reference proteome</keyword>
<dbReference type="AlphaFoldDB" id="A0A285CLK5"/>
<evidence type="ECO:0000256" key="4">
    <source>
        <dbReference type="ARBA" id="ARBA00023125"/>
    </source>
</evidence>
<dbReference type="InterPro" id="IPR039420">
    <property type="entry name" value="WalR-like"/>
</dbReference>
<dbReference type="InterPro" id="IPR016032">
    <property type="entry name" value="Sig_transdc_resp-reg_C-effctor"/>
</dbReference>
<reference evidence="11" key="1">
    <citation type="submission" date="2017-08" db="EMBL/GenBank/DDBJ databases">
        <authorList>
            <person name="Varghese N."/>
            <person name="Submissions S."/>
        </authorList>
    </citation>
    <scope>NUCLEOTIDE SEQUENCE [LARGE SCALE GENOMIC DNA]</scope>
    <source>
        <strain evidence="11">JA234</strain>
    </source>
</reference>
<dbReference type="CDD" id="cd00383">
    <property type="entry name" value="trans_reg_C"/>
    <property type="match status" value="1"/>
</dbReference>
<dbReference type="PROSITE" id="PS50110">
    <property type="entry name" value="RESPONSE_REGULATORY"/>
    <property type="match status" value="1"/>
</dbReference>
<dbReference type="GO" id="GO:0006355">
    <property type="term" value="P:regulation of DNA-templated transcription"/>
    <property type="evidence" value="ECO:0007669"/>
    <property type="project" value="InterPro"/>
</dbReference>
<dbReference type="PROSITE" id="PS51755">
    <property type="entry name" value="OMPR_PHOB"/>
    <property type="match status" value="1"/>
</dbReference>
<evidence type="ECO:0000259" key="8">
    <source>
        <dbReference type="PROSITE" id="PS50110"/>
    </source>
</evidence>
<accession>A0A285CLK5</accession>
<dbReference type="PANTHER" id="PTHR48111:SF4">
    <property type="entry name" value="DNA-BINDING DUAL TRANSCRIPTIONAL REGULATOR OMPR"/>
    <property type="match status" value="1"/>
</dbReference>
<evidence type="ECO:0000256" key="1">
    <source>
        <dbReference type="ARBA" id="ARBA00022553"/>
    </source>
</evidence>
<dbReference type="Pfam" id="PF00486">
    <property type="entry name" value="Trans_reg_C"/>
    <property type="match status" value="1"/>
</dbReference>
<dbReference type="Pfam" id="PF00072">
    <property type="entry name" value="Response_reg"/>
    <property type="match status" value="1"/>
</dbReference>
<dbReference type="Gene3D" id="6.10.250.690">
    <property type="match status" value="1"/>
</dbReference>
<gene>
    <name evidence="10" type="ORF">SAMN05878503_10251</name>
</gene>
<name>A0A285CLK5_9RHOB</name>
<evidence type="ECO:0000259" key="9">
    <source>
        <dbReference type="PROSITE" id="PS51755"/>
    </source>
</evidence>